<keyword evidence="2 7" id="KW-0963">Cytoplasm</keyword>
<dbReference type="CDD" id="cd11363">
    <property type="entry name" value="RNase_PH_PNPase_1"/>
    <property type="match status" value="1"/>
</dbReference>
<evidence type="ECO:0000256" key="5">
    <source>
        <dbReference type="ARBA" id="ARBA00022842"/>
    </source>
</evidence>
<dbReference type="InterPro" id="IPR003029">
    <property type="entry name" value="S1_domain"/>
</dbReference>
<dbReference type="PROSITE" id="PS50126">
    <property type="entry name" value="S1"/>
    <property type="match status" value="1"/>
</dbReference>
<dbReference type="InterPro" id="IPR004087">
    <property type="entry name" value="KH_dom"/>
</dbReference>
<comment type="function">
    <text evidence="7">Involved in mRNA degradation. Catalyzes the phosphorolysis of single-stranded polyribonucleotides processively in the 3'- to 5'-direction.</text>
</comment>
<dbReference type="InterPro" id="IPR020568">
    <property type="entry name" value="Ribosomal_Su5_D2-typ_SF"/>
</dbReference>
<dbReference type="SUPFAM" id="SSF54211">
    <property type="entry name" value="Ribosomal protein S5 domain 2-like"/>
    <property type="match status" value="2"/>
</dbReference>
<dbReference type="PROSITE" id="PS50084">
    <property type="entry name" value="KH_TYPE_1"/>
    <property type="match status" value="1"/>
</dbReference>
<feature type="binding site" evidence="7">
    <location>
        <position position="497"/>
    </location>
    <ligand>
        <name>Mg(2+)</name>
        <dbReference type="ChEBI" id="CHEBI:18420"/>
    </ligand>
</feature>
<dbReference type="GO" id="GO:0004654">
    <property type="term" value="F:polyribonucleotide nucleotidyltransferase activity"/>
    <property type="evidence" value="ECO:0007669"/>
    <property type="project" value="UniProtKB-EC"/>
</dbReference>
<comment type="cofactor">
    <cofactor evidence="7">
        <name>Mg(2+)</name>
        <dbReference type="ChEBI" id="CHEBI:18420"/>
    </cofactor>
</comment>
<evidence type="ECO:0000256" key="3">
    <source>
        <dbReference type="ARBA" id="ARBA00022679"/>
    </source>
</evidence>
<dbReference type="RefSeq" id="WP_186903149.1">
    <property type="nucleotide sequence ID" value="NZ_JACOGD010000003.1"/>
</dbReference>
<feature type="binding site" evidence="7">
    <location>
        <position position="491"/>
    </location>
    <ligand>
        <name>Mg(2+)</name>
        <dbReference type="ChEBI" id="CHEBI:18420"/>
    </ligand>
</feature>
<dbReference type="SUPFAM" id="SSF54791">
    <property type="entry name" value="Eukaryotic type KH-domain (KH-domain type I)"/>
    <property type="match status" value="1"/>
</dbReference>
<organism evidence="9 10">
    <name type="scientific">Undibacterium curvum</name>
    <dbReference type="NCBI Taxonomy" id="2762294"/>
    <lineage>
        <taxon>Bacteria</taxon>
        <taxon>Pseudomonadati</taxon>
        <taxon>Pseudomonadota</taxon>
        <taxon>Betaproteobacteria</taxon>
        <taxon>Burkholderiales</taxon>
        <taxon>Oxalobacteraceae</taxon>
        <taxon>Undibacterium</taxon>
    </lineage>
</organism>
<comment type="catalytic activity">
    <reaction evidence="7">
        <text>RNA(n+1) + phosphate = RNA(n) + a ribonucleoside 5'-diphosphate</text>
        <dbReference type="Rhea" id="RHEA:22096"/>
        <dbReference type="Rhea" id="RHEA-COMP:14527"/>
        <dbReference type="Rhea" id="RHEA-COMP:17342"/>
        <dbReference type="ChEBI" id="CHEBI:43474"/>
        <dbReference type="ChEBI" id="CHEBI:57930"/>
        <dbReference type="ChEBI" id="CHEBI:140395"/>
        <dbReference type="EC" id="2.7.7.8"/>
    </reaction>
</comment>
<comment type="subcellular location">
    <subcellularLocation>
        <location evidence="7">Cytoplasm</location>
    </subcellularLocation>
</comment>
<evidence type="ECO:0000256" key="4">
    <source>
        <dbReference type="ARBA" id="ARBA00022695"/>
    </source>
</evidence>
<dbReference type="PANTHER" id="PTHR11252">
    <property type="entry name" value="POLYRIBONUCLEOTIDE NUCLEOTIDYLTRANSFERASE"/>
    <property type="match status" value="1"/>
</dbReference>
<dbReference type="Proteomes" id="UP000654304">
    <property type="component" value="Unassembled WGS sequence"/>
</dbReference>
<evidence type="ECO:0000256" key="7">
    <source>
        <dbReference type="HAMAP-Rule" id="MF_01595"/>
    </source>
</evidence>
<comment type="similarity">
    <text evidence="1 7">Belongs to the polyribonucleotide nucleotidyltransferase family.</text>
</comment>
<dbReference type="InterPro" id="IPR036345">
    <property type="entry name" value="ExoRNase_PH_dom2_sf"/>
</dbReference>
<dbReference type="SMART" id="SM00322">
    <property type="entry name" value="KH"/>
    <property type="match status" value="1"/>
</dbReference>
<keyword evidence="7" id="KW-0479">Metal-binding</keyword>
<dbReference type="Pfam" id="PF03725">
    <property type="entry name" value="RNase_PH_C"/>
    <property type="match status" value="1"/>
</dbReference>
<dbReference type="InterPro" id="IPR012162">
    <property type="entry name" value="PNPase"/>
</dbReference>
<dbReference type="EC" id="2.7.7.8" evidence="7"/>
<name>A0ABR7A393_9BURK</name>
<dbReference type="SUPFAM" id="SSF55666">
    <property type="entry name" value="Ribonuclease PH domain 2-like"/>
    <property type="match status" value="2"/>
</dbReference>
<comment type="caution">
    <text evidence="9">The sequence shown here is derived from an EMBL/GenBank/DDBJ whole genome shotgun (WGS) entry which is preliminary data.</text>
</comment>
<dbReference type="Gene3D" id="2.40.50.140">
    <property type="entry name" value="Nucleic acid-binding proteins"/>
    <property type="match status" value="1"/>
</dbReference>
<dbReference type="InterPro" id="IPR015848">
    <property type="entry name" value="PNPase_PH_RNA-bd_bac/org-type"/>
</dbReference>
<dbReference type="CDD" id="cd02393">
    <property type="entry name" value="KH-I_PNPase"/>
    <property type="match status" value="1"/>
</dbReference>
<reference evidence="9 10" key="1">
    <citation type="submission" date="2020-08" db="EMBL/GenBank/DDBJ databases">
        <title>Novel species isolated from subtropical streams in China.</title>
        <authorList>
            <person name="Lu H."/>
        </authorList>
    </citation>
    <scope>NUCLEOTIDE SEQUENCE [LARGE SCALE GENOMIC DNA]</scope>
    <source>
        <strain evidence="9 10">CY22W</strain>
    </source>
</reference>
<dbReference type="Pfam" id="PF01138">
    <property type="entry name" value="RNase_PH"/>
    <property type="match status" value="2"/>
</dbReference>
<proteinExistence type="inferred from homology"/>
<dbReference type="SMART" id="SM00316">
    <property type="entry name" value="S1"/>
    <property type="match status" value="1"/>
</dbReference>
<dbReference type="HAMAP" id="MF_01595">
    <property type="entry name" value="PNPase"/>
    <property type="match status" value="1"/>
</dbReference>
<evidence type="ECO:0000256" key="6">
    <source>
        <dbReference type="ARBA" id="ARBA00022884"/>
    </source>
</evidence>
<dbReference type="InterPro" id="IPR004088">
    <property type="entry name" value="KH_dom_type_1"/>
</dbReference>
<dbReference type="Gene3D" id="3.30.230.70">
    <property type="entry name" value="GHMP Kinase, N-terminal domain"/>
    <property type="match status" value="2"/>
</dbReference>
<dbReference type="InterPro" id="IPR036456">
    <property type="entry name" value="PNPase_PH_RNA-bd_sf"/>
</dbReference>
<dbReference type="Pfam" id="PF03726">
    <property type="entry name" value="PNPase"/>
    <property type="match status" value="1"/>
</dbReference>
<dbReference type="NCBIfam" id="TIGR03591">
    <property type="entry name" value="polynuc_phos"/>
    <property type="match status" value="1"/>
</dbReference>
<keyword evidence="5 7" id="KW-0460">Magnesium</keyword>
<dbReference type="NCBIfam" id="NF008805">
    <property type="entry name" value="PRK11824.1"/>
    <property type="match status" value="1"/>
</dbReference>
<sequence>MFNKVTKTFQYGQHQVTLETGEIARQASGAVMVSIEDTVVLATVVAKKDAKPGQDFFPLTVDYMEKSYAAGRIPGGFFKREGRPSEKETLTSRLIDRPIRPLFPEGYLNEVQVIVHVLSVNPEIDPDIAAMIGASAAISLSGIPFNGPLGAARVGYTNGQYVLNPTATQLKTSEMDLVVAGTEAAVLMVESEAQQLSEEVMLGAVVYGHEQMKVVIDAIHELVRDAGKPEVQWAPAAKNEALIAAVTAVAEPLLRAAYQTKEKQARTEQLKSASAAVAAALAEQTAAASVDAPDSAEVGNILFDLEAKIVRSQILEGEPRIDGRDTRTVRPISISTGVLPRTHGTALFTRGETQALVIATLGTARDEQKIDALMGEYSDRFMLHYNMPPFATGETGRVGTPKRREIGHGRLAKRALQAALPDPEDFSYSVRLVSEITESNGSSSMASVCGGCLALMDAGVPMKAHVAGIAMGLIKEGNKFAVLTDILGDEDHLGDMDFKVAGTAAGITALQMDIKIQGITKEIMQVALAQAKEGRIHILGKMQEAVPTGKTELSDFAPRLITIKINPEKIRDVIGKGGAVIRALTEETGTQIDISDEGVVTIASVDAAAGQEAKRRIEELTAEVEVGKVYEGTVLKLLDFGAIVQIMPGKDGLLHISQIANERVNAVADYLKEGQQVRVKVLETDDRGRFKLSMKAAVAEGADVQQQQQQQQ</sequence>
<evidence type="ECO:0000256" key="2">
    <source>
        <dbReference type="ARBA" id="ARBA00022490"/>
    </source>
</evidence>
<dbReference type="CDD" id="cd11364">
    <property type="entry name" value="RNase_PH_PNPase_2"/>
    <property type="match status" value="1"/>
</dbReference>
<evidence type="ECO:0000313" key="10">
    <source>
        <dbReference type="Proteomes" id="UP000654304"/>
    </source>
</evidence>
<dbReference type="PIRSF" id="PIRSF005499">
    <property type="entry name" value="PNPase"/>
    <property type="match status" value="1"/>
</dbReference>
<keyword evidence="4 7" id="KW-0548">Nucleotidyltransferase</keyword>
<dbReference type="Pfam" id="PF00575">
    <property type="entry name" value="S1"/>
    <property type="match status" value="1"/>
</dbReference>
<dbReference type="InterPro" id="IPR012340">
    <property type="entry name" value="NA-bd_OB-fold"/>
</dbReference>
<dbReference type="InterPro" id="IPR036612">
    <property type="entry name" value="KH_dom_type_1_sf"/>
</dbReference>
<dbReference type="SUPFAM" id="SSF46915">
    <property type="entry name" value="Polynucleotide phosphorylase/guanosine pentaphosphate synthase (PNPase/GPSI), domain 3"/>
    <property type="match status" value="1"/>
</dbReference>
<dbReference type="InterPro" id="IPR001247">
    <property type="entry name" value="ExoRNase_PH_dom1"/>
</dbReference>
<dbReference type="InterPro" id="IPR015847">
    <property type="entry name" value="ExoRNase_PH_dom2"/>
</dbReference>
<keyword evidence="3 7" id="KW-0808">Transferase</keyword>
<dbReference type="CDD" id="cd04472">
    <property type="entry name" value="S1_PNPase"/>
    <property type="match status" value="1"/>
</dbReference>
<dbReference type="EMBL" id="JACOGD010000003">
    <property type="protein sequence ID" value="MBC3931384.1"/>
    <property type="molecule type" value="Genomic_DNA"/>
</dbReference>
<keyword evidence="10" id="KW-1185">Reference proteome</keyword>
<dbReference type="Pfam" id="PF00013">
    <property type="entry name" value="KH_1"/>
    <property type="match status" value="1"/>
</dbReference>
<keyword evidence="6 7" id="KW-0694">RNA-binding</keyword>
<evidence type="ECO:0000313" key="9">
    <source>
        <dbReference type="EMBL" id="MBC3931384.1"/>
    </source>
</evidence>
<accession>A0ABR7A393</accession>
<dbReference type="InterPro" id="IPR027408">
    <property type="entry name" value="PNPase/RNase_PH_dom_sf"/>
</dbReference>
<evidence type="ECO:0000259" key="8">
    <source>
        <dbReference type="PROSITE" id="PS50126"/>
    </source>
</evidence>
<gene>
    <name evidence="7 9" type="primary">pnp</name>
    <name evidence="9" type="ORF">H8K43_06845</name>
</gene>
<dbReference type="Gene3D" id="3.30.1370.10">
    <property type="entry name" value="K Homology domain, type 1"/>
    <property type="match status" value="1"/>
</dbReference>
<evidence type="ECO:0000256" key="1">
    <source>
        <dbReference type="ARBA" id="ARBA00007404"/>
    </source>
</evidence>
<dbReference type="SUPFAM" id="SSF50249">
    <property type="entry name" value="Nucleic acid-binding proteins"/>
    <property type="match status" value="1"/>
</dbReference>
<dbReference type="PANTHER" id="PTHR11252:SF0">
    <property type="entry name" value="POLYRIBONUCLEOTIDE NUCLEOTIDYLTRANSFERASE 1, MITOCHONDRIAL"/>
    <property type="match status" value="1"/>
</dbReference>
<feature type="domain" description="S1 motif" evidence="8">
    <location>
        <begin position="627"/>
        <end position="695"/>
    </location>
</feature>
<protein>
    <recommendedName>
        <fullName evidence="7">Polyribonucleotide nucleotidyltransferase</fullName>
        <ecNumber evidence="7">2.7.7.8</ecNumber>
    </recommendedName>
    <alternativeName>
        <fullName evidence="7">Polynucleotide phosphorylase</fullName>
        <shortName evidence="7">PNPase</shortName>
    </alternativeName>
</protein>